<keyword evidence="1" id="KW-1133">Transmembrane helix</keyword>
<reference evidence="2 3" key="1">
    <citation type="submission" date="2024-04" db="EMBL/GenBank/DDBJ databases">
        <title>Draft genome sequence of Thalassolituus maritimus NBRC 116585.</title>
        <authorList>
            <person name="Miyakawa T."/>
            <person name="Kusuya Y."/>
            <person name="Miura T."/>
        </authorList>
    </citation>
    <scope>NUCLEOTIDE SEQUENCE [LARGE SCALE GENOMIC DNA]</scope>
    <source>
        <strain evidence="2 3">5NW40-0001</strain>
    </source>
</reference>
<evidence type="ECO:0000256" key="1">
    <source>
        <dbReference type="SAM" id="Phobius"/>
    </source>
</evidence>
<evidence type="ECO:0000313" key="3">
    <source>
        <dbReference type="Proteomes" id="UP001481413"/>
    </source>
</evidence>
<feature type="transmembrane region" description="Helical" evidence="1">
    <location>
        <begin position="14"/>
        <end position="38"/>
    </location>
</feature>
<dbReference type="EMBL" id="BAABWH010000004">
    <property type="protein sequence ID" value="GAA6145436.1"/>
    <property type="molecule type" value="Genomic_DNA"/>
</dbReference>
<protein>
    <recommendedName>
        <fullName evidence="4">Potassium channel domain-containing protein</fullName>
    </recommendedName>
</protein>
<keyword evidence="1" id="KW-0812">Transmembrane</keyword>
<accession>A0ABP9ZZ73</accession>
<evidence type="ECO:0008006" key="4">
    <source>
        <dbReference type="Google" id="ProtNLM"/>
    </source>
</evidence>
<proteinExistence type="predicted"/>
<organism evidence="2 3">
    <name type="scientific">Thalassolituus maritimus</name>
    <dbReference type="NCBI Taxonomy" id="484498"/>
    <lineage>
        <taxon>Bacteria</taxon>
        <taxon>Pseudomonadati</taxon>
        <taxon>Pseudomonadota</taxon>
        <taxon>Gammaproteobacteria</taxon>
        <taxon>Oceanospirillales</taxon>
        <taxon>Oceanospirillaceae</taxon>
        <taxon>Thalassolituus</taxon>
    </lineage>
</organism>
<gene>
    <name evidence="2" type="ORF">NBRC116585_15540</name>
</gene>
<dbReference type="Proteomes" id="UP001481413">
    <property type="component" value="Unassembled WGS sequence"/>
</dbReference>
<keyword evidence="1" id="KW-0472">Membrane</keyword>
<keyword evidence="3" id="KW-1185">Reference proteome</keyword>
<evidence type="ECO:0000313" key="2">
    <source>
        <dbReference type="EMBL" id="GAA6145436.1"/>
    </source>
</evidence>
<comment type="caution">
    <text evidence="2">The sequence shown here is derived from an EMBL/GenBank/DDBJ whole genome shotgun (WGS) entry which is preliminary data.</text>
</comment>
<name>A0ABP9ZZ73_9GAMM</name>
<sequence>MTTLGDGSISPQNVLKFVVISQVGFTFYLTVFGVAEYFGRETTRELEKVNVELRKISGSSSADVYEKKECPIPIRQRLFVSLKGLITGNYS</sequence>